<evidence type="ECO:0000313" key="2">
    <source>
        <dbReference type="Proteomes" id="UP001206067"/>
    </source>
</evidence>
<evidence type="ECO:0000313" key="1">
    <source>
        <dbReference type="EMBL" id="MCR2832908.1"/>
    </source>
</evidence>
<dbReference type="RefSeq" id="WP_257594679.1">
    <property type="nucleotide sequence ID" value="NZ_JANKHH010000002.1"/>
</dbReference>
<dbReference type="PROSITE" id="PS51257">
    <property type="entry name" value="PROKAR_LIPOPROTEIN"/>
    <property type="match status" value="1"/>
</dbReference>
<reference evidence="1 2" key="1">
    <citation type="submission" date="2022-08" db="EMBL/GenBank/DDBJ databases">
        <title>Polyphasic taxonomy analysis of Qipengyuania sp.RS5-5.</title>
        <authorList>
            <person name="Xamxidin M."/>
            <person name="Wu M."/>
        </authorList>
    </citation>
    <scope>NUCLEOTIDE SEQUENCE [LARGE SCALE GENOMIC DNA]</scope>
    <source>
        <strain evidence="1 2">RS5-5</strain>
    </source>
</reference>
<keyword evidence="2" id="KW-1185">Reference proteome</keyword>
<gene>
    <name evidence="1" type="ORF">NSO95_03030</name>
</gene>
<accession>A0ABT1XML9</accession>
<dbReference type="EMBL" id="JANKHH010000002">
    <property type="protein sequence ID" value="MCR2832908.1"/>
    <property type="molecule type" value="Genomic_DNA"/>
</dbReference>
<dbReference type="Proteomes" id="UP001206067">
    <property type="component" value="Unassembled WGS sequence"/>
</dbReference>
<organism evidence="1 2">
    <name type="scientific">Parerythrobacter lacustris</name>
    <dbReference type="NCBI Taxonomy" id="2969984"/>
    <lineage>
        <taxon>Bacteria</taxon>
        <taxon>Pseudomonadati</taxon>
        <taxon>Pseudomonadota</taxon>
        <taxon>Alphaproteobacteria</taxon>
        <taxon>Sphingomonadales</taxon>
        <taxon>Erythrobacteraceae</taxon>
        <taxon>Parerythrobacter</taxon>
    </lineage>
</organism>
<comment type="caution">
    <text evidence="1">The sequence shown here is derived from an EMBL/GenBank/DDBJ whole genome shotgun (WGS) entry which is preliminary data.</text>
</comment>
<protein>
    <recommendedName>
        <fullName evidence="3">Lipoprotein</fullName>
    </recommendedName>
</protein>
<evidence type="ECO:0008006" key="3">
    <source>
        <dbReference type="Google" id="ProtNLM"/>
    </source>
</evidence>
<sequence>MKVSIAPAMALAASMITGCSEQQEAAVSLAAMSEEEHLACAAKISAFDRLLGEGKVAAMPDGTGDRLVAMMTHLNSYAIPQNIREPDAFAALNALREQFLAEQKPDAIRADAMECIGVAVEALG</sequence>
<name>A0ABT1XML9_9SPHN</name>
<proteinExistence type="predicted"/>